<keyword evidence="1" id="KW-0812">Transmembrane</keyword>
<dbReference type="RefSeq" id="WP_004344441.1">
    <property type="nucleotide sequence ID" value="NZ_GL586311.1"/>
</dbReference>
<name>E6K4N8_9BACT</name>
<feature type="transmembrane region" description="Helical" evidence="1">
    <location>
        <begin position="79"/>
        <end position="95"/>
    </location>
</feature>
<feature type="transmembrane region" description="Helical" evidence="1">
    <location>
        <begin position="12"/>
        <end position="29"/>
    </location>
</feature>
<evidence type="ECO:0000313" key="2">
    <source>
        <dbReference type="EMBL" id="EFU31457.1"/>
    </source>
</evidence>
<reference evidence="2 3" key="1">
    <citation type="submission" date="2010-10" db="EMBL/GenBank/DDBJ databases">
        <authorList>
            <person name="Muzny D."/>
            <person name="Qin X."/>
            <person name="Deng J."/>
            <person name="Jiang H."/>
            <person name="Liu Y."/>
            <person name="Qu J."/>
            <person name="Song X.-Z."/>
            <person name="Zhang L."/>
            <person name="Thornton R."/>
            <person name="Coyle M."/>
            <person name="Francisco L."/>
            <person name="Jackson L."/>
            <person name="Javaid M."/>
            <person name="Korchina V."/>
            <person name="Kovar C."/>
            <person name="Mata R."/>
            <person name="Mathew T."/>
            <person name="Ngo R."/>
            <person name="Nguyen L."/>
            <person name="Nguyen N."/>
            <person name="Okwuonu G."/>
            <person name="Ongeri F."/>
            <person name="Pham C."/>
            <person name="Simmons D."/>
            <person name="Wilczek-Boney K."/>
            <person name="Hale W."/>
            <person name="Jakkamsetti A."/>
            <person name="Pham P."/>
            <person name="Ruth R."/>
            <person name="San Lucas F."/>
            <person name="Warren J."/>
            <person name="Zhang J."/>
            <person name="Zhao Z."/>
            <person name="Zhou C."/>
            <person name="Zhu D."/>
            <person name="Lee S."/>
            <person name="Bess C."/>
            <person name="Blankenburg K."/>
            <person name="Forbes L."/>
            <person name="Fu Q."/>
            <person name="Gubbala S."/>
            <person name="Hirani K."/>
            <person name="Jayaseelan J.C."/>
            <person name="Lara F."/>
            <person name="Munidasa M."/>
            <person name="Palculict T."/>
            <person name="Patil S."/>
            <person name="Pu L.-L."/>
            <person name="Saada N."/>
            <person name="Tang L."/>
            <person name="Weissenberger G."/>
            <person name="Zhu Y."/>
            <person name="Hemphill L."/>
            <person name="Shang Y."/>
            <person name="Youmans B."/>
            <person name="Ayvaz T."/>
            <person name="Ross M."/>
            <person name="Santibanez J."/>
            <person name="Aqrawi P."/>
            <person name="Gross S."/>
            <person name="Joshi V."/>
            <person name="Fowler G."/>
            <person name="Nazareth L."/>
            <person name="Reid J."/>
            <person name="Worley K."/>
            <person name="Petrosino J."/>
            <person name="Highlander S."/>
            <person name="Gibbs R."/>
        </authorList>
    </citation>
    <scope>NUCLEOTIDE SEQUENCE [LARGE SCALE GENOMIC DNA]</scope>
    <source>
        <strain evidence="2 3">ATCC 33574</strain>
    </source>
</reference>
<sequence length="125" mass="14205">MINKKNLSDKSVAFLPKLILLLGAVMPVAESKDELYYTCAISSIVAFLLYVAIIVTMLSHSKDRKKTFVHIWNYPDARVDFALISIAGLLVDYSLDLFKPAIFWWFVLLSSFIPFPKELTSVDKD</sequence>
<protein>
    <submittedName>
        <fullName evidence="2">Uncharacterized protein</fullName>
    </submittedName>
</protein>
<keyword evidence="3" id="KW-1185">Reference proteome</keyword>
<organism evidence="2 3">
    <name type="scientific">Segatella buccae ATCC 33574</name>
    <dbReference type="NCBI Taxonomy" id="873513"/>
    <lineage>
        <taxon>Bacteria</taxon>
        <taxon>Pseudomonadati</taxon>
        <taxon>Bacteroidota</taxon>
        <taxon>Bacteroidia</taxon>
        <taxon>Bacteroidales</taxon>
        <taxon>Prevotellaceae</taxon>
        <taxon>Segatella</taxon>
    </lineage>
</organism>
<comment type="caution">
    <text evidence="2">The sequence shown here is derived from an EMBL/GenBank/DDBJ whole genome shotgun (WGS) entry which is preliminary data.</text>
</comment>
<evidence type="ECO:0000256" key="1">
    <source>
        <dbReference type="SAM" id="Phobius"/>
    </source>
</evidence>
<gene>
    <name evidence="2" type="ORF">HMPREF6485_0572</name>
</gene>
<dbReference type="EMBL" id="AEPD01000012">
    <property type="protein sequence ID" value="EFU31457.1"/>
    <property type="molecule type" value="Genomic_DNA"/>
</dbReference>
<keyword evidence="1" id="KW-1133">Transmembrane helix</keyword>
<evidence type="ECO:0000313" key="3">
    <source>
        <dbReference type="Proteomes" id="UP000003112"/>
    </source>
</evidence>
<dbReference type="AlphaFoldDB" id="E6K4N8"/>
<proteinExistence type="predicted"/>
<dbReference type="Proteomes" id="UP000003112">
    <property type="component" value="Unassembled WGS sequence"/>
</dbReference>
<keyword evidence="1" id="KW-0472">Membrane</keyword>
<dbReference type="HOGENOM" id="CLU_1990631_0_0_10"/>
<dbReference type="GeneID" id="93535501"/>
<feature type="transmembrane region" description="Helical" evidence="1">
    <location>
        <begin position="35"/>
        <end position="58"/>
    </location>
</feature>
<accession>E6K4N8</accession>